<evidence type="ECO:0000256" key="1">
    <source>
        <dbReference type="SAM" id="Phobius"/>
    </source>
</evidence>
<feature type="transmembrane region" description="Helical" evidence="1">
    <location>
        <begin position="9"/>
        <end position="27"/>
    </location>
</feature>
<proteinExistence type="predicted"/>
<reference evidence="2" key="1">
    <citation type="submission" date="2024-09" db="EMBL/GenBank/DDBJ databases">
        <title>Whole genome shotgun sequence of Pseudomonas alcaligenes NBRC 14159.</title>
        <authorList>
            <person name="Yoshida I."/>
            <person name="Hosoyama A."/>
            <person name="Tsuchikane K."/>
            <person name="Noguchi M."/>
            <person name="Hirakata S."/>
            <person name="Ando Y."/>
            <person name="Ohji S."/>
            <person name="Yamazoe A."/>
            <person name="Yamazaki S."/>
            <person name="Fujita N."/>
        </authorList>
    </citation>
    <scope>NUCLEOTIDE SEQUENCE</scope>
    <source>
        <strain evidence="2">NBRC 14159</strain>
    </source>
</reference>
<keyword evidence="1" id="KW-0472">Membrane</keyword>
<name>U3B7M0_AQUA1</name>
<feature type="transmembrane region" description="Helical" evidence="1">
    <location>
        <begin position="122"/>
        <end position="139"/>
    </location>
</feature>
<protein>
    <recommendedName>
        <fullName evidence="4">YfhO family protein</fullName>
    </recommendedName>
</protein>
<feature type="transmembrane region" description="Helical" evidence="1">
    <location>
        <begin position="287"/>
        <end position="305"/>
    </location>
</feature>
<organism evidence="2 3">
    <name type="scientific">Aquipseudomonas alcaligenes (strain ATCC 14909 / DSM 50342 / CCUG 1425 / JCM 20561 / NBRC 14159 / NCIMB 9945 / NCTC 10367 / 1577)</name>
    <name type="common">Pseudomonas alcaligenes</name>
    <dbReference type="NCBI Taxonomy" id="1215092"/>
    <lineage>
        <taxon>Bacteria</taxon>
        <taxon>Pseudomonadati</taxon>
        <taxon>Pseudomonadota</taxon>
        <taxon>Gammaproteobacteria</taxon>
        <taxon>Pseudomonadales</taxon>
        <taxon>Pseudomonadaceae</taxon>
        <taxon>Aquipseudomonas</taxon>
    </lineage>
</organism>
<dbReference type="PANTHER" id="PTHR38454:SF1">
    <property type="entry name" value="INTEGRAL MEMBRANE PROTEIN"/>
    <property type="match status" value="1"/>
</dbReference>
<feature type="transmembrane region" description="Helical" evidence="1">
    <location>
        <begin position="223"/>
        <end position="243"/>
    </location>
</feature>
<sequence>MGCCITGRLAFLLVIGLVTYFWWPAIWDGQVALHTDSGTLFTPMLSLLSAALNGGDSFLWASKIYGGHPLFAEGQAGAASPVNILVAYLFDPDYGAGLLHYIYMLVGGAGVYALCRVLGITRWSSVFACLIVIFSGTWLHSAHNLAITSSLAWAPWLMVAVESWLKSPSVARGGFLAIPATLMVFSGYPQIAHGAAIYIAVSLVTIFLSRGDRSDMGAKWKKYLVTGLLGVVIAFGLSAIQLLPLVELVGQSHRVNGITMPFGGLTPLSEYLKGVFYLHPVDGVHRMTASLCSLIGAALAVLVVFFKFHSRVWAHVLAGFILFNLSIEYASPIFRLVYDYHLIPGLHNYRIFHPLMGIAVLGFAVAGGYSLDCLKAGTTASLNRLFMTNRVLFLLAGGVYVAAMALLATVGFDNKLSVFASVCFFLLLGIVAVLGLFKRWRLIPAAAVLVLTVEVLVVRSHPFNFFPPEITRPPEVVERIRKTPDYLEYRTRMSASGGLMTLMAGNNPSVGAAYTRFAKILPHFVGLAWGVPSDDGWLALPMKRRLLVDGVLSKELAGEVVEGTRLLDTLGVRYISFDSEVNVPGLRLFDKDTVDNIFYYENTQAKPKFQVYGQALSVADAASAADKIHSTPEGCLILEYGLTSVGGHGGLACDVINTVVAKIDIHKASSTHYSLRVNSDRDAWLFIADANYPGWVAIVNDESREVFNAQVLGKAVRINAGQNIVEVSYVPRSFYIGAAISAVTSLLLALFALYGFCRRINLRRIVSAKTY</sequence>
<feature type="transmembrane region" description="Helical" evidence="1">
    <location>
        <begin position="194"/>
        <end position="211"/>
    </location>
</feature>
<gene>
    <name evidence="2" type="ORF">PA6_016_01260</name>
</gene>
<feature type="transmembrane region" description="Helical" evidence="1">
    <location>
        <begin position="312"/>
        <end position="331"/>
    </location>
</feature>
<dbReference type="EMBL" id="BATI01000016">
    <property type="protein sequence ID" value="GAD62853.1"/>
    <property type="molecule type" value="Genomic_DNA"/>
</dbReference>
<dbReference type="InterPro" id="IPR018580">
    <property type="entry name" value="Uncharacterised_YfhO"/>
</dbReference>
<feature type="transmembrane region" description="Helical" evidence="1">
    <location>
        <begin position="442"/>
        <end position="458"/>
    </location>
</feature>
<dbReference type="AlphaFoldDB" id="U3B7M0"/>
<feature type="transmembrane region" description="Helical" evidence="1">
    <location>
        <begin position="418"/>
        <end position="437"/>
    </location>
</feature>
<feature type="transmembrane region" description="Helical" evidence="1">
    <location>
        <begin position="98"/>
        <end position="115"/>
    </location>
</feature>
<feature type="transmembrane region" description="Helical" evidence="1">
    <location>
        <begin position="734"/>
        <end position="757"/>
    </location>
</feature>
<accession>U3B7M0</accession>
<dbReference type="Proteomes" id="UP000016560">
    <property type="component" value="Unassembled WGS sequence"/>
</dbReference>
<evidence type="ECO:0000313" key="3">
    <source>
        <dbReference type="Proteomes" id="UP000016560"/>
    </source>
</evidence>
<dbReference type="eggNOG" id="COG4485">
    <property type="taxonomic scope" value="Bacteria"/>
</dbReference>
<evidence type="ECO:0000313" key="2">
    <source>
        <dbReference type="EMBL" id="GAD62853.1"/>
    </source>
</evidence>
<keyword evidence="1" id="KW-1133">Transmembrane helix</keyword>
<dbReference type="PANTHER" id="PTHR38454">
    <property type="entry name" value="INTEGRAL MEMBRANE PROTEIN-RELATED"/>
    <property type="match status" value="1"/>
</dbReference>
<keyword evidence="1" id="KW-0812">Transmembrane</keyword>
<dbReference type="Pfam" id="PF09586">
    <property type="entry name" value="YfhO"/>
    <property type="match status" value="1"/>
</dbReference>
<evidence type="ECO:0008006" key="4">
    <source>
        <dbReference type="Google" id="ProtNLM"/>
    </source>
</evidence>
<keyword evidence="3" id="KW-1185">Reference proteome</keyword>
<feature type="transmembrane region" description="Helical" evidence="1">
    <location>
        <begin position="391"/>
        <end position="412"/>
    </location>
</feature>
<feature type="transmembrane region" description="Helical" evidence="1">
    <location>
        <begin position="351"/>
        <end position="371"/>
    </location>
</feature>
<comment type="caution">
    <text evidence="2">The sequence shown here is derived from an EMBL/GenBank/DDBJ whole genome shotgun (WGS) entry which is preliminary data.</text>
</comment>